<organism evidence="1 2">
    <name type="scientific">Chitinophaga eiseniae</name>
    <dbReference type="NCBI Taxonomy" id="634771"/>
    <lineage>
        <taxon>Bacteria</taxon>
        <taxon>Pseudomonadati</taxon>
        <taxon>Bacteroidota</taxon>
        <taxon>Chitinophagia</taxon>
        <taxon>Chitinophagales</taxon>
        <taxon>Chitinophagaceae</taxon>
        <taxon>Chitinophaga</taxon>
    </lineage>
</organism>
<dbReference type="RefSeq" id="WP_168740619.1">
    <property type="nucleotide sequence ID" value="NZ_JABAHZ010000005.1"/>
</dbReference>
<gene>
    <name evidence="1" type="ORF">HGH91_20175</name>
</gene>
<proteinExistence type="predicted"/>
<accession>A0A847SPR8</accession>
<dbReference type="AlphaFoldDB" id="A0A847SPR8"/>
<dbReference type="Gene3D" id="3.10.450.50">
    <property type="match status" value="1"/>
</dbReference>
<name>A0A847SPR8_9BACT</name>
<evidence type="ECO:0008006" key="3">
    <source>
        <dbReference type="Google" id="ProtNLM"/>
    </source>
</evidence>
<evidence type="ECO:0000313" key="2">
    <source>
        <dbReference type="Proteomes" id="UP000552864"/>
    </source>
</evidence>
<comment type="caution">
    <text evidence="1">The sequence shown here is derived from an EMBL/GenBank/DDBJ whole genome shotgun (WGS) entry which is preliminary data.</text>
</comment>
<sequence length="289" mass="32076">MKLFLFHAAICLAVSMIPPDKYLLHKKQLVGNELAFARLAANTSIKAAFDAYLAPKGILFRAGKPVNGLSLNARRTTVPAEKLQWYPEYALVTRSGDMGFTSGPYWYSLKDSIMGTGYFFSIWEKNEQQVYKLALDAGITHAVAALSPPVSEAAKVVLPANVPVYVPAKDSTAEKAFQQFCTLAQTRPAEAYPQYISAAPLVVRANRPQLVDSREIDRYLSSANVTRCDFEVLGQGASVTREMQYYYGRAIIYHGEDKTTEKGYFVQVWRPETAGWKLAADVFEADPGH</sequence>
<reference evidence="1 2" key="1">
    <citation type="submission" date="2020-04" db="EMBL/GenBank/DDBJ databases">
        <authorList>
            <person name="Yin C."/>
        </authorList>
    </citation>
    <scope>NUCLEOTIDE SEQUENCE [LARGE SCALE GENOMIC DNA]</scope>
    <source>
        <strain evidence="1 2">Ak56</strain>
    </source>
</reference>
<dbReference type="EMBL" id="JABAHZ010000005">
    <property type="protein sequence ID" value="NLR80957.1"/>
    <property type="molecule type" value="Genomic_DNA"/>
</dbReference>
<dbReference type="Proteomes" id="UP000552864">
    <property type="component" value="Unassembled WGS sequence"/>
</dbReference>
<keyword evidence="2" id="KW-1185">Reference proteome</keyword>
<protein>
    <recommendedName>
        <fullName evidence="3">DUF4440 domain-containing protein</fullName>
    </recommendedName>
</protein>
<evidence type="ECO:0000313" key="1">
    <source>
        <dbReference type="EMBL" id="NLR80957.1"/>
    </source>
</evidence>